<protein>
    <submittedName>
        <fullName evidence="7">Uncharacterized protein</fullName>
    </submittedName>
</protein>
<dbReference type="InterPro" id="IPR008693">
    <property type="entry name" value="MmpS"/>
</dbReference>
<dbReference type="Proteomes" id="UP000285278">
    <property type="component" value="Unassembled WGS sequence"/>
</dbReference>
<comment type="caution">
    <text evidence="7">The sequence shown here is derived from an EMBL/GenBank/DDBJ whole genome shotgun (WGS) entry which is preliminary data.</text>
</comment>
<accession>A0A418Q7R4</accession>
<evidence type="ECO:0000256" key="6">
    <source>
        <dbReference type="ARBA" id="ARBA00023136"/>
    </source>
</evidence>
<proteinExistence type="inferred from homology"/>
<evidence type="ECO:0000256" key="3">
    <source>
        <dbReference type="ARBA" id="ARBA00022475"/>
    </source>
</evidence>
<evidence type="ECO:0000313" key="8">
    <source>
        <dbReference type="Proteomes" id="UP000285278"/>
    </source>
</evidence>
<dbReference type="Pfam" id="PF05423">
    <property type="entry name" value="Mycobact_memb"/>
    <property type="match status" value="1"/>
</dbReference>
<evidence type="ECO:0000256" key="1">
    <source>
        <dbReference type="ARBA" id="ARBA00004236"/>
    </source>
</evidence>
<gene>
    <name evidence="7" type="ORF">D3M95_04790</name>
</gene>
<sequence>MILFVGGCMAFFGKVASDVSDELDQQIGQEHTVTYIVEGDISDASIGYMKNLNEMSEIGSISSDWTKDVTVKGFGSASLTANNSVESDGGITCKIITNRKTVSENTSTGQDAMVFCFATPQDIAKAFE</sequence>
<dbReference type="EMBL" id="QXJK01000004">
    <property type="protein sequence ID" value="RIX35193.1"/>
    <property type="molecule type" value="Genomic_DNA"/>
</dbReference>
<evidence type="ECO:0000256" key="4">
    <source>
        <dbReference type="ARBA" id="ARBA00022692"/>
    </source>
</evidence>
<dbReference type="InterPro" id="IPR038468">
    <property type="entry name" value="MmpS_C"/>
</dbReference>
<name>A0A418Q7R4_9CORY</name>
<dbReference type="Gene3D" id="2.60.40.2880">
    <property type="entry name" value="MmpS1-5, C-terminal soluble domain"/>
    <property type="match status" value="1"/>
</dbReference>
<dbReference type="GO" id="GO:0005886">
    <property type="term" value="C:plasma membrane"/>
    <property type="evidence" value="ECO:0007669"/>
    <property type="project" value="UniProtKB-SubCell"/>
</dbReference>
<keyword evidence="3" id="KW-1003">Cell membrane</keyword>
<reference evidence="7 8" key="1">
    <citation type="submission" date="2018-09" db="EMBL/GenBank/DDBJ databases">
        <title>Optimization and identification of Corynebacterium falsenii FN1-14 from fish paste.</title>
        <authorList>
            <person name="Daroonpunt R."/>
            <person name="Tanasupawat S."/>
        </authorList>
    </citation>
    <scope>NUCLEOTIDE SEQUENCE [LARGE SCALE GENOMIC DNA]</scope>
    <source>
        <strain evidence="7 8">FN1-14</strain>
    </source>
</reference>
<evidence type="ECO:0000256" key="2">
    <source>
        <dbReference type="ARBA" id="ARBA00007531"/>
    </source>
</evidence>
<dbReference type="AlphaFoldDB" id="A0A418Q7R4"/>
<evidence type="ECO:0000313" key="7">
    <source>
        <dbReference type="EMBL" id="RIX35193.1"/>
    </source>
</evidence>
<dbReference type="OrthoDB" id="4555598at2"/>
<organism evidence="7 8">
    <name type="scientific">Corynebacterium falsenii</name>
    <dbReference type="NCBI Taxonomy" id="108486"/>
    <lineage>
        <taxon>Bacteria</taxon>
        <taxon>Bacillati</taxon>
        <taxon>Actinomycetota</taxon>
        <taxon>Actinomycetes</taxon>
        <taxon>Mycobacteriales</taxon>
        <taxon>Corynebacteriaceae</taxon>
        <taxon>Corynebacterium</taxon>
    </lineage>
</organism>
<keyword evidence="8" id="KW-1185">Reference proteome</keyword>
<keyword evidence="4" id="KW-0812">Transmembrane</keyword>
<keyword evidence="6" id="KW-0472">Membrane</keyword>
<comment type="similarity">
    <text evidence="2">Belongs to the MmpS family.</text>
</comment>
<evidence type="ECO:0000256" key="5">
    <source>
        <dbReference type="ARBA" id="ARBA00022989"/>
    </source>
</evidence>
<comment type="subcellular location">
    <subcellularLocation>
        <location evidence="1">Cell membrane</location>
    </subcellularLocation>
</comment>
<keyword evidence="5" id="KW-1133">Transmembrane helix</keyword>